<protein>
    <recommendedName>
        <fullName evidence="1">Amidohydrolase 3 domain-containing protein</fullName>
    </recommendedName>
</protein>
<dbReference type="AlphaFoldDB" id="A0A147EZF5"/>
<dbReference type="Gene3D" id="3.10.310.70">
    <property type="match status" value="1"/>
</dbReference>
<dbReference type="SUPFAM" id="SSF51556">
    <property type="entry name" value="Metallo-dependent hydrolases"/>
    <property type="match status" value="1"/>
</dbReference>
<dbReference type="Gene3D" id="3.20.20.140">
    <property type="entry name" value="Metal-dependent hydrolases"/>
    <property type="match status" value="1"/>
</dbReference>
<proteinExistence type="predicted"/>
<dbReference type="InterPro" id="IPR011059">
    <property type="entry name" value="Metal-dep_hydrolase_composite"/>
</dbReference>
<organism evidence="2 3">
    <name type="scientific">Microbacterium testaceum</name>
    <name type="common">Aureobacterium testaceum</name>
    <name type="synonym">Brevibacterium testaceum</name>
    <dbReference type="NCBI Taxonomy" id="2033"/>
    <lineage>
        <taxon>Bacteria</taxon>
        <taxon>Bacillati</taxon>
        <taxon>Actinomycetota</taxon>
        <taxon>Actinomycetes</taxon>
        <taxon>Micrococcales</taxon>
        <taxon>Microbacteriaceae</taxon>
        <taxon>Microbacterium</taxon>
    </lineage>
</organism>
<dbReference type="Gene3D" id="2.30.40.10">
    <property type="entry name" value="Urease, subunit C, domain 1"/>
    <property type="match status" value="1"/>
</dbReference>
<dbReference type="Pfam" id="PF07969">
    <property type="entry name" value="Amidohydro_3"/>
    <property type="match status" value="1"/>
</dbReference>
<reference evidence="2 3" key="1">
    <citation type="journal article" date="2016" name="Front. Microbiol.">
        <title>Genomic Resource of Rice Seed Associated Bacteria.</title>
        <authorList>
            <person name="Midha S."/>
            <person name="Bansal K."/>
            <person name="Sharma S."/>
            <person name="Kumar N."/>
            <person name="Patil P.P."/>
            <person name="Chaudhry V."/>
            <person name="Patil P.B."/>
        </authorList>
    </citation>
    <scope>NUCLEOTIDE SEQUENCE [LARGE SCALE GENOMIC DNA]</scope>
    <source>
        <strain evidence="2 3">NS220</strain>
    </source>
</reference>
<accession>A0A147EZF5</accession>
<name>A0A147EZF5_MICTE</name>
<dbReference type="RefSeq" id="WP_058622952.1">
    <property type="nucleotide sequence ID" value="NZ_LDRT01000024.1"/>
</dbReference>
<evidence type="ECO:0000259" key="1">
    <source>
        <dbReference type="Pfam" id="PF07969"/>
    </source>
</evidence>
<dbReference type="PANTHER" id="PTHR22642">
    <property type="entry name" value="IMIDAZOLONEPROPIONASE"/>
    <property type="match status" value="1"/>
</dbReference>
<dbReference type="CDD" id="cd01300">
    <property type="entry name" value="YtcJ_like"/>
    <property type="match status" value="1"/>
</dbReference>
<dbReference type="PATRIC" id="fig|2033.6.peg.1835"/>
<feature type="domain" description="Amidohydrolase 3" evidence="1">
    <location>
        <begin position="55"/>
        <end position="526"/>
    </location>
</feature>
<evidence type="ECO:0000313" key="2">
    <source>
        <dbReference type="EMBL" id="KTR95781.1"/>
    </source>
</evidence>
<dbReference type="Proteomes" id="UP000075025">
    <property type="component" value="Unassembled WGS sequence"/>
</dbReference>
<dbReference type="EMBL" id="LDRT01000024">
    <property type="protein sequence ID" value="KTR95781.1"/>
    <property type="molecule type" value="Genomic_DNA"/>
</dbReference>
<sequence length="538" mass="57329">MSASAFDAVYFADHVVTAGSAAQAIAVRDARIVHVGDRAEGEQWAQTAAHRYDFGDATIAPGLLDLHSHPVIGMRTTRGIDLGTVDDIVELAAALRAAAHESEGWIVGWNLGPRVYADADIGVDFFRATVPGRPVFVKTFDYHGAFLSAEALEAAGVDGAVEFSSNAEIACRADGRPTGAVWEMEAVALVEKAVPQPPHEEQARELLDLLARMASAGLTLTHSLILDPDEIALLTTAESVGTLPLRYRVSPVCEPGASPDELTRLVDLQARRGERWSVDGVKFFLDGTVDNGTAWLRSPDSHGESTHSIWQNPEEYVEAVRFFASRGVATATHAIGDAAIEFALATLAQVDAPARGRHRIEHIETLPVELVDCFARAGVAASMQPAHCCMSLRADQSDNWSQRLGAARADRAFAMKDLLDAGTTVVIGSDWPIGPFDPREIIAIAEMRRRVGAVDMGAVVPSQRLTRAEALTAYTVSAAETAGLDEGVIAPGRRASFTVFEGDLFAPAPDDLPDVRVRGTIIDGAVGYGAVLASEPVS</sequence>
<dbReference type="GO" id="GO:0016810">
    <property type="term" value="F:hydrolase activity, acting on carbon-nitrogen (but not peptide) bonds"/>
    <property type="evidence" value="ECO:0007669"/>
    <property type="project" value="InterPro"/>
</dbReference>
<evidence type="ECO:0000313" key="3">
    <source>
        <dbReference type="Proteomes" id="UP000075025"/>
    </source>
</evidence>
<dbReference type="InterPro" id="IPR032466">
    <property type="entry name" value="Metal_Hydrolase"/>
</dbReference>
<gene>
    <name evidence="2" type="ORF">NS220_04795</name>
</gene>
<dbReference type="PANTHER" id="PTHR22642:SF2">
    <property type="entry name" value="PROTEIN LONG AFTER FAR-RED 3"/>
    <property type="match status" value="1"/>
</dbReference>
<dbReference type="InterPro" id="IPR033932">
    <property type="entry name" value="YtcJ-like"/>
</dbReference>
<dbReference type="OrthoDB" id="3238066at2"/>
<dbReference type="InterPro" id="IPR013108">
    <property type="entry name" value="Amidohydro_3"/>
</dbReference>
<dbReference type="SUPFAM" id="SSF51338">
    <property type="entry name" value="Composite domain of metallo-dependent hydrolases"/>
    <property type="match status" value="1"/>
</dbReference>
<comment type="caution">
    <text evidence="2">The sequence shown here is derived from an EMBL/GenBank/DDBJ whole genome shotgun (WGS) entry which is preliminary data.</text>
</comment>